<evidence type="ECO:0000313" key="2">
    <source>
        <dbReference type="Proteomes" id="UP001362999"/>
    </source>
</evidence>
<reference evidence="1 2" key="1">
    <citation type="journal article" date="2024" name="J Genomics">
        <title>Draft genome sequencing and assembly of Favolaschia claudopus CIRM-BRFM 2984 isolated from oak limbs.</title>
        <authorList>
            <person name="Navarro D."/>
            <person name="Drula E."/>
            <person name="Chaduli D."/>
            <person name="Cazenave R."/>
            <person name="Ahrendt S."/>
            <person name="Wang J."/>
            <person name="Lipzen A."/>
            <person name="Daum C."/>
            <person name="Barry K."/>
            <person name="Grigoriev I.V."/>
            <person name="Favel A."/>
            <person name="Rosso M.N."/>
            <person name="Martin F."/>
        </authorList>
    </citation>
    <scope>NUCLEOTIDE SEQUENCE [LARGE SCALE GENOMIC DNA]</scope>
    <source>
        <strain evidence="1 2">CIRM-BRFM 2984</strain>
    </source>
</reference>
<dbReference type="AlphaFoldDB" id="A0AAW0A2Q2"/>
<comment type="caution">
    <text evidence="1">The sequence shown here is derived from an EMBL/GenBank/DDBJ whole genome shotgun (WGS) entry which is preliminary data.</text>
</comment>
<gene>
    <name evidence="1" type="ORF">R3P38DRAFT_2561824</name>
</gene>
<accession>A0AAW0A2Q2</accession>
<sequence>MPTATHLDARDSWYFPAEVAGELKDVPVSDEVRKEIFACSWEYSRSVIPQYTNLTRYMAFFRIIVIGVTIEFLGSLADVVANKDIILGYSLPELLTTIFGSTPRYRDMELEFRAFLLTTSHKTSNLRDTEFFRRYVNALAYSPAQWFRMRDCDALVRFTVAAALAVNDLDHVWFSDAQWEMISEMSITMYDAVAFYKHRSEGETHSTFAYAPEELRQAGFKQCREMLWALDVGWNGPCQITNLRPVANFIRSFSGPIHISMRRYRFVEDSLTIGKPETQEVIDQTRANFKLWHRVDANTGKVTDEEDVQRYKDILARSEELLFPGLDRFLESTGHGACKDCFYRESYGAETPYQFGGVKLCDTCKNKWPTHFETFSERMLRVFPELEDVM</sequence>
<organism evidence="1 2">
    <name type="scientific">Favolaschia claudopus</name>
    <dbReference type="NCBI Taxonomy" id="2862362"/>
    <lineage>
        <taxon>Eukaryota</taxon>
        <taxon>Fungi</taxon>
        <taxon>Dikarya</taxon>
        <taxon>Basidiomycota</taxon>
        <taxon>Agaricomycotina</taxon>
        <taxon>Agaricomycetes</taxon>
        <taxon>Agaricomycetidae</taxon>
        <taxon>Agaricales</taxon>
        <taxon>Marasmiineae</taxon>
        <taxon>Mycenaceae</taxon>
        <taxon>Favolaschia</taxon>
    </lineage>
</organism>
<name>A0AAW0A2Q2_9AGAR</name>
<proteinExistence type="predicted"/>
<dbReference type="EMBL" id="JAWWNJ010000089">
    <property type="protein sequence ID" value="KAK7000274.1"/>
    <property type="molecule type" value="Genomic_DNA"/>
</dbReference>
<dbReference type="Proteomes" id="UP001362999">
    <property type="component" value="Unassembled WGS sequence"/>
</dbReference>
<protein>
    <recommendedName>
        <fullName evidence="3">ABA 3 protein</fullName>
    </recommendedName>
</protein>
<keyword evidence="2" id="KW-1185">Reference proteome</keyword>
<evidence type="ECO:0000313" key="1">
    <source>
        <dbReference type="EMBL" id="KAK7000274.1"/>
    </source>
</evidence>
<evidence type="ECO:0008006" key="3">
    <source>
        <dbReference type="Google" id="ProtNLM"/>
    </source>
</evidence>